<protein>
    <submittedName>
        <fullName evidence="4">Glycoside hydrolase family 13 protein</fullName>
    </submittedName>
</protein>
<dbReference type="InterPro" id="IPR045857">
    <property type="entry name" value="O16G_dom_2"/>
</dbReference>
<dbReference type="InterPro" id="IPR017853">
    <property type="entry name" value="GH"/>
</dbReference>
<name>A0ABZ1BUP8_9FIRM</name>
<dbReference type="Proteomes" id="UP001332192">
    <property type="component" value="Chromosome"/>
</dbReference>
<keyword evidence="5" id="KW-1185">Reference proteome</keyword>
<dbReference type="SMART" id="SM00642">
    <property type="entry name" value="Aamy"/>
    <property type="match status" value="1"/>
</dbReference>
<evidence type="ECO:0000256" key="1">
    <source>
        <dbReference type="ARBA" id="ARBA00022801"/>
    </source>
</evidence>
<sequence>MQQRALVTWKPAGFLSHDPQPPGGDVVRSGERHAFLRFSWEGPRPLRFEVWLDDGSLRRLPAAPIANLQETWWYRVEVEARRPALSYVVRLELAGGAGAPDGRWPRGAGQAAPAGTATVWWGPRGSSAAMPGPGEWWAVDLAQRPAFVTPAWARTGVAYQIFPDRFYNGDPANDPPGVAAWGDAPTFSNFFGGDLEGIRRRLDYLQHLGVDVIYLNPIVQAPSNHRYDASDYLAVDPALGTEETVRRLIDEMHRRGMRLILDAVFNHTGETFWAFRDVAEKGPASPYFHWYYVYEWPLRRDPPSYACWWNLPHLPKLNTAHPEVRAYLFRVTRYWMELGADGWRLDVPNELEPGFWPEWRKLVKSLKPDAYIVGEIWHEASGYLSGEQFDAVMNYPLRDALLDFFVRRSIGPVELWQRLGHLARAYPAPAFLTLMNVLGSHDTERVRTAAGGSSQAVRAMMLFVAAFPGLPTVYYGDEAGMTGGKDPDCRQCFPWDERRQDLPTWRWVRRLARLRKQVGALARGDLAVVEVAGSSDVVAFGRLRGGPPAGAALCVVSRSQGRETVTVDPGEEMADLAEVGRARHARGRATRWVDLLSGRCVSGGRRLRLTLGPQSGMLLVPHSTWGALCR</sequence>
<evidence type="ECO:0000256" key="2">
    <source>
        <dbReference type="ARBA" id="ARBA00023295"/>
    </source>
</evidence>
<evidence type="ECO:0000259" key="3">
    <source>
        <dbReference type="SMART" id="SM00642"/>
    </source>
</evidence>
<dbReference type="InterPro" id="IPR006047">
    <property type="entry name" value="GH13_cat_dom"/>
</dbReference>
<keyword evidence="1 4" id="KW-0378">Hydrolase</keyword>
<dbReference type="RefSeq" id="WP_324715658.1">
    <property type="nucleotide sequence ID" value="NZ_CP141615.1"/>
</dbReference>
<dbReference type="PANTHER" id="PTHR10357:SF210">
    <property type="entry name" value="MALTODEXTRIN GLUCOSIDASE"/>
    <property type="match status" value="1"/>
</dbReference>
<evidence type="ECO:0000313" key="4">
    <source>
        <dbReference type="EMBL" id="WRP16386.1"/>
    </source>
</evidence>
<accession>A0ABZ1BUP8</accession>
<evidence type="ECO:0000313" key="5">
    <source>
        <dbReference type="Proteomes" id="UP001332192"/>
    </source>
</evidence>
<dbReference type="SUPFAM" id="SSF51445">
    <property type="entry name" value="(Trans)glycosidases"/>
    <property type="match status" value="1"/>
</dbReference>
<dbReference type="Gene3D" id="3.20.20.80">
    <property type="entry name" value="Glycosidases"/>
    <property type="match status" value="1"/>
</dbReference>
<dbReference type="Pfam" id="PF00128">
    <property type="entry name" value="Alpha-amylase"/>
    <property type="match status" value="1"/>
</dbReference>
<dbReference type="CDD" id="cd11338">
    <property type="entry name" value="AmyAc_CMD"/>
    <property type="match status" value="1"/>
</dbReference>
<proteinExistence type="predicted"/>
<reference evidence="4 5" key="1">
    <citation type="journal article" date="2024" name="Front. Microbiol.">
        <title>Novel thermophilic genera Geochorda gen. nov. and Carboxydochorda gen. nov. from the deep terrestrial subsurface reveal the ecophysiological diversity in the class Limnochordia.</title>
        <authorList>
            <person name="Karnachuk O.V."/>
            <person name="Lukina A.P."/>
            <person name="Avakyan M.R."/>
            <person name="Kadnikov V.V."/>
            <person name="Begmatov S."/>
            <person name="Beletsky A.V."/>
            <person name="Vlasova K.G."/>
            <person name="Novikov A.A."/>
            <person name="Shcherbakova V.A."/>
            <person name="Mardanov A.V."/>
            <person name="Ravin N.V."/>
        </authorList>
    </citation>
    <scope>NUCLEOTIDE SEQUENCE [LARGE SCALE GENOMIC DNA]</scope>
    <source>
        <strain evidence="4 5">L945</strain>
    </source>
</reference>
<organism evidence="4 5">
    <name type="scientific">Carboxydichorda subterranea</name>
    <dbReference type="NCBI Taxonomy" id="3109565"/>
    <lineage>
        <taxon>Bacteria</taxon>
        <taxon>Bacillati</taxon>
        <taxon>Bacillota</taxon>
        <taxon>Limnochordia</taxon>
        <taxon>Limnochordales</taxon>
        <taxon>Geochordaceae</taxon>
        <taxon>Carboxydichorda</taxon>
    </lineage>
</organism>
<dbReference type="EMBL" id="CP141615">
    <property type="protein sequence ID" value="WRP16386.1"/>
    <property type="molecule type" value="Genomic_DNA"/>
</dbReference>
<dbReference type="Gene3D" id="3.90.400.10">
    <property type="entry name" value="Oligo-1,6-glucosidase, Domain 2"/>
    <property type="match status" value="1"/>
</dbReference>
<dbReference type="PANTHER" id="PTHR10357">
    <property type="entry name" value="ALPHA-AMYLASE FAMILY MEMBER"/>
    <property type="match status" value="1"/>
</dbReference>
<dbReference type="GO" id="GO:0016787">
    <property type="term" value="F:hydrolase activity"/>
    <property type="evidence" value="ECO:0007669"/>
    <property type="project" value="UniProtKB-KW"/>
</dbReference>
<keyword evidence="2" id="KW-0326">Glycosidase</keyword>
<gene>
    <name evidence="4" type="ORF">U7230_09785</name>
</gene>
<feature type="domain" description="Glycosyl hydrolase family 13 catalytic" evidence="3">
    <location>
        <begin position="160"/>
        <end position="515"/>
    </location>
</feature>